<dbReference type="InterPro" id="IPR008266">
    <property type="entry name" value="Tyr_kinase_AS"/>
</dbReference>
<dbReference type="SUPFAM" id="SSF56112">
    <property type="entry name" value="Protein kinase-like (PK-like)"/>
    <property type="match status" value="1"/>
</dbReference>
<evidence type="ECO:0000256" key="9">
    <source>
        <dbReference type="ARBA" id="ARBA00048679"/>
    </source>
</evidence>
<dbReference type="InterPro" id="IPR011009">
    <property type="entry name" value="Kinase-like_dom_sf"/>
</dbReference>
<evidence type="ECO:0000256" key="8">
    <source>
        <dbReference type="ARBA" id="ARBA00047899"/>
    </source>
</evidence>
<dbReference type="Proteomes" id="UP000837857">
    <property type="component" value="Chromosome 24"/>
</dbReference>
<evidence type="ECO:0000256" key="5">
    <source>
        <dbReference type="ARBA" id="ARBA00022741"/>
    </source>
</evidence>
<keyword evidence="3" id="KW-0808">Transferase</keyword>
<dbReference type="PROSITE" id="PS50011">
    <property type="entry name" value="PROTEIN_KINASE_DOM"/>
    <property type="match status" value="1"/>
</dbReference>
<keyword evidence="4" id="KW-0819">tRNA processing</keyword>
<proteinExistence type="inferred from homology"/>
<evidence type="ECO:0000256" key="6">
    <source>
        <dbReference type="ARBA" id="ARBA00022777"/>
    </source>
</evidence>
<evidence type="ECO:0000259" key="10">
    <source>
        <dbReference type="PROSITE" id="PS50011"/>
    </source>
</evidence>
<dbReference type="PANTHER" id="PTHR12209:SF0">
    <property type="entry name" value="EKC_KEOPS COMPLEX SUBUNIT TP53RK"/>
    <property type="match status" value="1"/>
</dbReference>
<dbReference type="InterPro" id="IPR000719">
    <property type="entry name" value="Prot_kinase_dom"/>
</dbReference>
<dbReference type="EC" id="2.7.11.1" evidence="2"/>
<keyword evidence="7" id="KW-0067">ATP-binding</keyword>
<dbReference type="PROSITE" id="PS00109">
    <property type="entry name" value="PROTEIN_KINASE_TYR"/>
    <property type="match status" value="1"/>
</dbReference>
<accession>A0ABN8IIB4</accession>
<keyword evidence="5" id="KW-0547">Nucleotide-binding</keyword>
<evidence type="ECO:0000313" key="11">
    <source>
        <dbReference type="EMBL" id="CAH2056873.1"/>
    </source>
</evidence>
<dbReference type="EMBL" id="OW152836">
    <property type="protein sequence ID" value="CAH2056873.1"/>
    <property type="molecule type" value="Genomic_DNA"/>
</dbReference>
<reference evidence="11" key="1">
    <citation type="submission" date="2022-03" db="EMBL/GenBank/DDBJ databases">
        <authorList>
            <person name="Martin H S."/>
        </authorList>
    </citation>
    <scope>NUCLEOTIDE SEQUENCE</scope>
</reference>
<comment type="catalytic activity">
    <reaction evidence="8">
        <text>L-threonyl-[protein] + ATP = O-phospho-L-threonyl-[protein] + ADP + H(+)</text>
        <dbReference type="Rhea" id="RHEA:46608"/>
        <dbReference type="Rhea" id="RHEA-COMP:11060"/>
        <dbReference type="Rhea" id="RHEA-COMP:11605"/>
        <dbReference type="ChEBI" id="CHEBI:15378"/>
        <dbReference type="ChEBI" id="CHEBI:30013"/>
        <dbReference type="ChEBI" id="CHEBI:30616"/>
        <dbReference type="ChEBI" id="CHEBI:61977"/>
        <dbReference type="ChEBI" id="CHEBI:456216"/>
        <dbReference type="EC" id="2.7.11.1"/>
    </reaction>
</comment>
<keyword evidence="12" id="KW-1185">Reference proteome</keyword>
<feature type="domain" description="Protein kinase" evidence="10">
    <location>
        <begin position="1"/>
        <end position="114"/>
    </location>
</feature>
<name>A0ABN8IIB4_9NEOP</name>
<sequence>MQHFENSITLKDFIINVVAEEKKEHENALDFIAKMIGEAVRKMHESNIIHGDLTTSNMLLVEKTPNDPSDDTRWFKYDNVEFAMIDFGLSYIDNSAEDKGVDFLFYADIVAGSS</sequence>
<evidence type="ECO:0000313" key="12">
    <source>
        <dbReference type="Proteomes" id="UP000837857"/>
    </source>
</evidence>
<dbReference type="Gene3D" id="1.10.510.10">
    <property type="entry name" value="Transferase(Phosphotransferase) domain 1"/>
    <property type="match status" value="1"/>
</dbReference>
<organism evidence="11 12">
    <name type="scientific">Iphiclides podalirius</name>
    <name type="common">scarce swallowtail</name>
    <dbReference type="NCBI Taxonomy" id="110791"/>
    <lineage>
        <taxon>Eukaryota</taxon>
        <taxon>Metazoa</taxon>
        <taxon>Ecdysozoa</taxon>
        <taxon>Arthropoda</taxon>
        <taxon>Hexapoda</taxon>
        <taxon>Insecta</taxon>
        <taxon>Pterygota</taxon>
        <taxon>Neoptera</taxon>
        <taxon>Endopterygota</taxon>
        <taxon>Lepidoptera</taxon>
        <taxon>Glossata</taxon>
        <taxon>Ditrysia</taxon>
        <taxon>Papilionoidea</taxon>
        <taxon>Papilionidae</taxon>
        <taxon>Papilioninae</taxon>
        <taxon>Iphiclides</taxon>
    </lineage>
</organism>
<evidence type="ECO:0000256" key="4">
    <source>
        <dbReference type="ARBA" id="ARBA00022694"/>
    </source>
</evidence>
<comment type="similarity">
    <text evidence="1">Belongs to the protein kinase superfamily. BUD32 family.</text>
</comment>
<evidence type="ECO:0000256" key="3">
    <source>
        <dbReference type="ARBA" id="ARBA00022679"/>
    </source>
</evidence>
<evidence type="ECO:0000256" key="2">
    <source>
        <dbReference type="ARBA" id="ARBA00012513"/>
    </source>
</evidence>
<comment type="catalytic activity">
    <reaction evidence="9">
        <text>L-seryl-[protein] + ATP = O-phospho-L-seryl-[protein] + ADP + H(+)</text>
        <dbReference type="Rhea" id="RHEA:17989"/>
        <dbReference type="Rhea" id="RHEA-COMP:9863"/>
        <dbReference type="Rhea" id="RHEA-COMP:11604"/>
        <dbReference type="ChEBI" id="CHEBI:15378"/>
        <dbReference type="ChEBI" id="CHEBI:29999"/>
        <dbReference type="ChEBI" id="CHEBI:30616"/>
        <dbReference type="ChEBI" id="CHEBI:83421"/>
        <dbReference type="ChEBI" id="CHEBI:456216"/>
        <dbReference type="EC" id="2.7.11.1"/>
    </reaction>
</comment>
<dbReference type="Pfam" id="PF06293">
    <property type="entry name" value="Kdo"/>
    <property type="match status" value="1"/>
</dbReference>
<feature type="non-terminal residue" evidence="11">
    <location>
        <position position="1"/>
    </location>
</feature>
<evidence type="ECO:0000256" key="1">
    <source>
        <dbReference type="ARBA" id="ARBA00010630"/>
    </source>
</evidence>
<dbReference type="PANTHER" id="PTHR12209">
    <property type="entry name" value="NON-SPECIFIC SERINE/THREONINE PROTEIN KINASE"/>
    <property type="match status" value="1"/>
</dbReference>
<gene>
    <name evidence="11" type="ORF">IPOD504_LOCUS9831</name>
</gene>
<protein>
    <recommendedName>
        <fullName evidence="2">non-specific serine/threonine protein kinase</fullName>
        <ecNumber evidence="2">2.7.11.1</ecNumber>
    </recommendedName>
</protein>
<keyword evidence="6" id="KW-0418">Kinase</keyword>
<evidence type="ECO:0000256" key="7">
    <source>
        <dbReference type="ARBA" id="ARBA00022840"/>
    </source>
</evidence>